<dbReference type="AlphaFoldDB" id="A0A517L507"/>
<evidence type="ECO:0000313" key="1">
    <source>
        <dbReference type="EMBL" id="QDS70699.1"/>
    </source>
</evidence>
<dbReference type="Proteomes" id="UP000316270">
    <property type="component" value="Chromosome 5"/>
</dbReference>
<dbReference type="EMBL" id="CP042189">
    <property type="protein sequence ID" value="QDS70699.1"/>
    <property type="molecule type" value="Genomic_DNA"/>
</dbReference>
<evidence type="ECO:0000313" key="2">
    <source>
        <dbReference type="Proteomes" id="UP000316270"/>
    </source>
</evidence>
<reference evidence="1 2" key="1">
    <citation type="submission" date="2019-07" db="EMBL/GenBank/DDBJ databases">
        <title>Finished genome of Venturia effusa.</title>
        <authorList>
            <person name="Young C.A."/>
            <person name="Cox M.P."/>
            <person name="Ganley A.R.D."/>
            <person name="David W.J."/>
        </authorList>
    </citation>
    <scope>NUCLEOTIDE SEQUENCE [LARGE SCALE GENOMIC DNA]</scope>
    <source>
        <strain evidence="2">albino</strain>
    </source>
</reference>
<proteinExistence type="predicted"/>
<keyword evidence="2" id="KW-1185">Reference proteome</keyword>
<sequence length="107" mass="11685">MKHDIVVIVSFIAGAASSQGGLTGIFQLQFLQGQPLSSADNGSQQKFPRFFADSSFADHLMHELKLMEGVKTLIMGCGTSVTALQLDCLCARPWTLREQILSPGEWK</sequence>
<organism evidence="1 2">
    <name type="scientific">Venturia effusa</name>
    <dbReference type="NCBI Taxonomy" id="50376"/>
    <lineage>
        <taxon>Eukaryota</taxon>
        <taxon>Fungi</taxon>
        <taxon>Dikarya</taxon>
        <taxon>Ascomycota</taxon>
        <taxon>Pezizomycotina</taxon>
        <taxon>Dothideomycetes</taxon>
        <taxon>Pleosporomycetidae</taxon>
        <taxon>Venturiales</taxon>
        <taxon>Venturiaceae</taxon>
        <taxon>Venturia</taxon>
    </lineage>
</organism>
<protein>
    <submittedName>
        <fullName evidence="1">Uncharacterized protein</fullName>
    </submittedName>
</protein>
<name>A0A517L507_9PEZI</name>
<accession>A0A517L507</accession>
<gene>
    <name evidence="1" type="ORF">FKW77_001644</name>
</gene>